<sequence>MIVNINGPETFSSIYNGTMRLVGDLIATSDKKEVYGYTVKGDKIVFSYTHPANLNPELLHTVSLVGDFNNWDAGKKEYQMVKKIKPLRIRDSCIRI</sequence>
<protein>
    <submittedName>
        <fullName evidence="1">Uncharacterized protein</fullName>
    </submittedName>
</protein>
<organism evidence="1 2">
    <name type="scientific">Chryseobacterium arthrosphaerae</name>
    <dbReference type="NCBI Taxonomy" id="651561"/>
    <lineage>
        <taxon>Bacteria</taxon>
        <taxon>Pseudomonadati</taxon>
        <taxon>Bacteroidota</taxon>
        <taxon>Flavobacteriia</taxon>
        <taxon>Flavobacteriales</taxon>
        <taxon>Weeksellaceae</taxon>
        <taxon>Chryseobacterium group</taxon>
        <taxon>Chryseobacterium</taxon>
    </lineage>
</organism>
<comment type="caution">
    <text evidence="1">The sequence shown here is derived from an EMBL/GenBank/DDBJ whole genome shotgun (WGS) entry which is preliminary data.</text>
</comment>
<gene>
    <name evidence="1" type="ORF">EJ377_18470</name>
</gene>
<evidence type="ECO:0000313" key="1">
    <source>
        <dbReference type="EMBL" id="RTZ46335.1"/>
    </source>
</evidence>
<reference evidence="1 2" key="1">
    <citation type="submission" date="2018-12" db="EMBL/GenBank/DDBJ databases">
        <title>Draft Genome Sequence of Chryseobacterium arthrosphaerae strain ED882-96 Isolated from the Blood of a Patient with Liver Cirrhosis in Taiwan.</title>
        <authorList>
            <person name="Lin J.-N."/>
            <person name="Lai C.-H."/>
            <person name="Yang C.-H."/>
            <person name="Huang Y.-H."/>
        </authorList>
    </citation>
    <scope>NUCLEOTIDE SEQUENCE [LARGE SCALE GENOMIC DNA]</scope>
    <source>
        <strain evidence="1 2">ED882-96</strain>
    </source>
</reference>
<dbReference type="AlphaFoldDB" id="A0A3S0QFM5"/>
<evidence type="ECO:0000313" key="2">
    <source>
        <dbReference type="Proteomes" id="UP000276953"/>
    </source>
</evidence>
<name>A0A3S0QFM5_9FLAO</name>
<proteinExistence type="predicted"/>
<dbReference type="EMBL" id="RYFC01000003">
    <property type="protein sequence ID" value="RTZ46335.1"/>
    <property type="molecule type" value="Genomic_DNA"/>
</dbReference>
<accession>A0A3S0QFM5</accession>
<dbReference type="Proteomes" id="UP000276953">
    <property type="component" value="Unassembled WGS sequence"/>
</dbReference>